<protein>
    <recommendedName>
        <fullName evidence="1">TraG P-loop domain-containing protein</fullName>
    </recommendedName>
</protein>
<sequence length="799" mass="91191">MQPVRTKKKLSRADRKQIEAAIARANRTDKKEKSAQDSIPYERMWPDGICRVADGHYTKTIQFQDINYQLSQNEDKTAIFEGWCDFLNYFDSSIKFELSFLNLAASKETFARAISIPLQGDDFDSIRVEYMTMLQNQLAKGNNGLIKTKYLTFGIDADSIKSAKPRLERIETDILNNFKRLGVVAETLDGKARLAQLHGIFHMDEQLPFRFEWDWLPYSGLSTKDFIAPSSFEFRTGKQFRMGKKYGAVSFVQILAPELNDRMLAEFLDMESNLIVSLHIQSVDQIKAIKTVKRKITDLDKSKIEEQKKAVRAGYDMDIIPSDLATYGAEAKKLLQDLQSRNERMFLVTFLVLNTADNPRQLDNNVFQASSIAQKYNCQLTRLDFQQEEGLMSCLPLGLNQIEIQRGLTTSSTAIFVPFTTQELFQNGKEALYYGINALSSNLIMVDRKLLKNPNGLILGTPGSGKSFSAKREIANCFLLTSDDVIICDPEAEYAPLVERLHGQVIKISPTSTNYINPMDLNLDYSDDESPLSLKSDFILSLCELIVGGKEGLQPVQKTIIDRCVRLVYQDYLNDPRPENMPILEDLYNLLRAQDEKEAQYIATALEIYVTGSLNVFNHQSNVDINNRIVCYDIKELGKQLKKIGMLVVQDQVWNRVTINRAAHKSTRYYIDEMHLLLKEEQTAAYTVEIWKRFRKWGGIPTGITQNVKDLLSSREVENIFENSDFVYMLNQAGGDRQILAKQLGISPHQLSYVTHSSEGEGLLFYGSTILPFVDHFPKDTELYRIMTTKPQELKKEDE</sequence>
<dbReference type="EMBL" id="AQOB01000004">
    <property type="protein sequence ID" value="EOQ38015.1"/>
    <property type="molecule type" value="Genomic_DNA"/>
</dbReference>
<evidence type="ECO:0000259" key="1">
    <source>
        <dbReference type="Pfam" id="PF19044"/>
    </source>
</evidence>
<dbReference type="InterPro" id="IPR027417">
    <property type="entry name" value="P-loop_NTPase"/>
</dbReference>
<dbReference type="PANTHER" id="PTHR30121:SF6">
    <property type="entry name" value="SLR6007 PROTEIN"/>
    <property type="match status" value="1"/>
</dbReference>
<dbReference type="PANTHER" id="PTHR30121">
    <property type="entry name" value="UNCHARACTERIZED PROTEIN YJGR-RELATED"/>
    <property type="match status" value="1"/>
</dbReference>
<organism evidence="2 3">
    <name type="scientific">Butyricicoccus pullicaecorum 1.2</name>
    <dbReference type="NCBI Taxonomy" id="1203606"/>
    <lineage>
        <taxon>Bacteria</taxon>
        <taxon>Bacillati</taxon>
        <taxon>Bacillota</taxon>
        <taxon>Clostridia</taxon>
        <taxon>Eubacteriales</taxon>
        <taxon>Butyricicoccaceae</taxon>
        <taxon>Butyricicoccus</taxon>
    </lineage>
</organism>
<dbReference type="HOGENOM" id="CLU_009097_2_0_9"/>
<gene>
    <name evidence="2" type="ORF">HMPREF1526_01043</name>
</gene>
<dbReference type="Proteomes" id="UP000013981">
    <property type="component" value="Unassembled WGS sequence"/>
</dbReference>
<reference evidence="2 3" key="1">
    <citation type="submission" date="2013-01" db="EMBL/GenBank/DDBJ databases">
        <title>The Genome Sequence of Butyricicoccus pullicaecorum 1.2.</title>
        <authorList>
            <consortium name="The Broad Institute Genome Sequencing Platform"/>
            <person name="Earl A."/>
            <person name="Ward D."/>
            <person name="Feldgarden M."/>
            <person name="Gevers D."/>
            <person name="Van Immerseel F."/>
            <person name="Eeckhaut V."/>
            <person name="Walker B."/>
            <person name="Young S.K."/>
            <person name="Zeng Q."/>
            <person name="Gargeya S."/>
            <person name="Fitzgerald M."/>
            <person name="Haas B."/>
            <person name="Abouelleil A."/>
            <person name="Alvarado L."/>
            <person name="Arachchi H.M."/>
            <person name="Berlin A.M."/>
            <person name="Chapman S.B."/>
            <person name="Dewar J."/>
            <person name="Goldberg J."/>
            <person name="Griggs A."/>
            <person name="Gujja S."/>
            <person name="Hansen M."/>
            <person name="Howarth C."/>
            <person name="Imamovic A."/>
            <person name="Larimer J."/>
            <person name="McCowan C."/>
            <person name="Murphy C."/>
            <person name="Neiman D."/>
            <person name="Pearson M."/>
            <person name="Priest M."/>
            <person name="Roberts A."/>
            <person name="Saif S."/>
            <person name="Shea T."/>
            <person name="Sisk P."/>
            <person name="Sykes S."/>
            <person name="Wortman J."/>
            <person name="Nusbaum C."/>
            <person name="Birren B."/>
        </authorList>
    </citation>
    <scope>NUCLEOTIDE SEQUENCE [LARGE SCALE GENOMIC DNA]</scope>
    <source>
        <strain evidence="2 3">1.2</strain>
    </source>
</reference>
<dbReference type="OrthoDB" id="9804380at2"/>
<dbReference type="PATRIC" id="fig|1203606.4.peg.1002"/>
<name>R8VZ97_9FIRM</name>
<dbReference type="SUPFAM" id="SSF52540">
    <property type="entry name" value="P-loop containing nucleoside triphosphate hydrolases"/>
    <property type="match status" value="1"/>
</dbReference>
<dbReference type="InterPro" id="IPR051162">
    <property type="entry name" value="T4SS_component"/>
</dbReference>
<dbReference type="Gene3D" id="1.10.8.730">
    <property type="match status" value="1"/>
</dbReference>
<keyword evidence="3" id="KW-1185">Reference proteome</keyword>
<dbReference type="AlphaFoldDB" id="R8VZ97"/>
<comment type="caution">
    <text evidence="2">The sequence shown here is derived from an EMBL/GenBank/DDBJ whole genome shotgun (WGS) entry which is preliminary data.</text>
</comment>
<evidence type="ECO:0000313" key="3">
    <source>
        <dbReference type="Proteomes" id="UP000013981"/>
    </source>
</evidence>
<evidence type="ECO:0000313" key="2">
    <source>
        <dbReference type="EMBL" id="EOQ38015.1"/>
    </source>
</evidence>
<dbReference type="Pfam" id="PF19044">
    <property type="entry name" value="P-loop_TraG"/>
    <property type="match status" value="1"/>
</dbReference>
<dbReference type="Gene3D" id="3.40.50.300">
    <property type="entry name" value="P-loop containing nucleotide triphosphate hydrolases"/>
    <property type="match status" value="1"/>
</dbReference>
<accession>R8VZ97</accession>
<dbReference type="eggNOG" id="COG3451">
    <property type="taxonomic scope" value="Bacteria"/>
</dbReference>
<dbReference type="RefSeq" id="WP_016147233.1">
    <property type="nucleotide sequence ID" value="NZ_KB976103.1"/>
</dbReference>
<dbReference type="InterPro" id="IPR043964">
    <property type="entry name" value="P-loop_TraG"/>
</dbReference>
<proteinExistence type="predicted"/>
<feature type="domain" description="TraG P-loop" evidence="1">
    <location>
        <begin position="447"/>
        <end position="733"/>
    </location>
</feature>
<dbReference type="NCBIfam" id="NF045971">
    <property type="entry name" value="conju_CD1110"/>
    <property type="match status" value="1"/>
</dbReference>